<dbReference type="Proteomes" id="UP000655588">
    <property type="component" value="Unassembled WGS sequence"/>
</dbReference>
<accession>A0A833W055</accession>
<keyword evidence="2" id="KW-1185">Reference proteome</keyword>
<proteinExistence type="predicted"/>
<reference evidence="1" key="1">
    <citation type="submission" date="2019-11" db="EMBL/GenBank/DDBJ databases">
        <title>The nuclear and mitochondrial genomes of Frieseomelitta varia - a highly eusocial stingless bee (Meliponini) with a permanently sterile worker caste.</title>
        <authorList>
            <person name="Freitas F.C.P."/>
            <person name="Lourenco A.P."/>
            <person name="Nunes F.M.F."/>
            <person name="Paschoal A.R."/>
            <person name="Abreu F.C.P."/>
            <person name="Barbin F.O."/>
            <person name="Bataglia L."/>
            <person name="Cardoso-Junior C.A.M."/>
            <person name="Cervoni M.S."/>
            <person name="Silva S.R."/>
            <person name="Dalarmi F."/>
            <person name="Del Lama M.A."/>
            <person name="Depintor T.S."/>
            <person name="Ferreira K.M."/>
            <person name="Goria P.S."/>
            <person name="Jaskot M.C."/>
            <person name="Lago D.C."/>
            <person name="Luna-Lucena D."/>
            <person name="Moda L.M."/>
            <person name="Nascimento L."/>
            <person name="Pedrino M."/>
            <person name="Rabico F.O."/>
            <person name="Sanches F.C."/>
            <person name="Santos D.E."/>
            <person name="Santos C.G."/>
            <person name="Vieira J."/>
            <person name="Lopes T.F."/>
            <person name="Barchuk A.R."/>
            <person name="Hartfelder K."/>
            <person name="Simoes Z.L.P."/>
            <person name="Bitondi M.M.G."/>
            <person name="Pinheiro D.G."/>
        </authorList>
    </citation>
    <scope>NUCLEOTIDE SEQUENCE</scope>
    <source>
        <strain evidence="1">USP_RPSP 00005682</strain>
        <tissue evidence="1">Whole individual</tissue>
    </source>
</reference>
<comment type="caution">
    <text evidence="1">The sequence shown here is derived from an EMBL/GenBank/DDBJ whole genome shotgun (WGS) entry which is preliminary data.</text>
</comment>
<evidence type="ECO:0000313" key="1">
    <source>
        <dbReference type="EMBL" id="KAF3420012.1"/>
    </source>
</evidence>
<evidence type="ECO:0000313" key="2">
    <source>
        <dbReference type="Proteomes" id="UP000655588"/>
    </source>
</evidence>
<gene>
    <name evidence="1" type="ORF">E2986_11340</name>
</gene>
<sequence>MITHCSLLVTVPASVCTPISILLKFYSQRFAKLVTKSEQVKHSKIKQVKIQILSKMSKSLDSVSPRLVSLVSREQKDVTPKSNDCPHSDMITNVCLLTRPEQNWSLMRRARGTMGLYEEFPTTTLISTSRSLRKGIATVGKMTMNLAGGPGTPEEYQWKR</sequence>
<protein>
    <submittedName>
        <fullName evidence="1">Uncharacterized protein</fullName>
    </submittedName>
</protein>
<name>A0A833W055_9HYME</name>
<dbReference type="EMBL" id="WNWW01001017">
    <property type="protein sequence ID" value="KAF3420012.1"/>
    <property type="molecule type" value="Genomic_DNA"/>
</dbReference>
<dbReference type="AlphaFoldDB" id="A0A833W055"/>
<organism evidence="1 2">
    <name type="scientific">Frieseomelitta varia</name>
    <dbReference type="NCBI Taxonomy" id="561572"/>
    <lineage>
        <taxon>Eukaryota</taxon>
        <taxon>Metazoa</taxon>
        <taxon>Ecdysozoa</taxon>
        <taxon>Arthropoda</taxon>
        <taxon>Hexapoda</taxon>
        <taxon>Insecta</taxon>
        <taxon>Pterygota</taxon>
        <taxon>Neoptera</taxon>
        <taxon>Endopterygota</taxon>
        <taxon>Hymenoptera</taxon>
        <taxon>Apocrita</taxon>
        <taxon>Aculeata</taxon>
        <taxon>Apoidea</taxon>
        <taxon>Anthophila</taxon>
        <taxon>Apidae</taxon>
        <taxon>Frieseomelitta</taxon>
    </lineage>
</organism>